<dbReference type="Proteomes" id="UP000188937">
    <property type="component" value="Chromosome"/>
</dbReference>
<evidence type="ECO:0000256" key="1">
    <source>
        <dbReference type="SAM" id="SignalP"/>
    </source>
</evidence>
<dbReference type="EMBL" id="CP014692">
    <property type="protein sequence ID" value="AQS84231.1"/>
    <property type="molecule type" value="Genomic_DNA"/>
</dbReference>
<dbReference type="RefSeq" id="WP_077812273.1">
    <property type="nucleotide sequence ID" value="NZ_CP014692.1"/>
</dbReference>
<dbReference type="AlphaFoldDB" id="A0A1U9KEK2"/>
<proteinExistence type="predicted"/>
<feature type="signal peptide" evidence="1">
    <location>
        <begin position="1"/>
        <end position="22"/>
    </location>
</feature>
<dbReference type="STRING" id="435.A0U92_04975"/>
<name>A0A1U9KEK2_ACEAC</name>
<accession>A0A1U9KEK2</accession>
<evidence type="ECO:0000313" key="3">
    <source>
        <dbReference type="Proteomes" id="UP000188937"/>
    </source>
</evidence>
<evidence type="ECO:0000313" key="2">
    <source>
        <dbReference type="EMBL" id="AQS84231.1"/>
    </source>
</evidence>
<keyword evidence="3" id="KW-1185">Reference proteome</keyword>
<dbReference type="KEGG" id="aace:A0U92_04975"/>
<organism evidence="2 3">
    <name type="scientific">Acetobacter aceti</name>
    <dbReference type="NCBI Taxonomy" id="435"/>
    <lineage>
        <taxon>Bacteria</taxon>
        <taxon>Pseudomonadati</taxon>
        <taxon>Pseudomonadota</taxon>
        <taxon>Alphaproteobacteria</taxon>
        <taxon>Acetobacterales</taxon>
        <taxon>Acetobacteraceae</taxon>
        <taxon>Acetobacter</taxon>
        <taxon>Acetobacter subgen. Acetobacter</taxon>
    </lineage>
</organism>
<sequence length="124" mass="12953">MKTTFAICLAASLTLLAAPAHADGLWTAAGCGAEPSAPTLDVSSVDHYNASVDKAATYEKAARVYNACVAKEATRQQTVISNEAKGKMEHIQEGSSTVQKRIAANFSKFTAQLKTAGAKLGKAH</sequence>
<protein>
    <submittedName>
        <fullName evidence="2">Uncharacterized protein</fullName>
    </submittedName>
</protein>
<reference evidence="2 3" key="1">
    <citation type="submission" date="2016-03" db="EMBL/GenBank/DDBJ databases">
        <title>Acetic acid bacteria sequencing.</title>
        <authorList>
            <person name="Brandt J."/>
            <person name="Jakob F."/>
            <person name="Vogel R.F."/>
        </authorList>
    </citation>
    <scope>NUCLEOTIDE SEQUENCE [LARGE SCALE GENOMIC DNA]</scope>
    <source>
        <strain evidence="2 3">TMW2.1153</strain>
    </source>
</reference>
<keyword evidence="1" id="KW-0732">Signal</keyword>
<feature type="chain" id="PRO_5010729203" evidence="1">
    <location>
        <begin position="23"/>
        <end position="124"/>
    </location>
</feature>
<gene>
    <name evidence="2" type="ORF">A0U92_04975</name>
</gene>
<dbReference type="OrthoDB" id="7278546at2"/>